<name>A0A8H5CT61_9AGAR</name>
<dbReference type="AlphaFoldDB" id="A0A8H5CT61"/>
<proteinExistence type="predicted"/>
<protein>
    <submittedName>
        <fullName evidence="2">Uncharacterized protein</fullName>
    </submittedName>
</protein>
<comment type="caution">
    <text evidence="2">The sequence shown here is derived from an EMBL/GenBank/DDBJ whole genome shotgun (WGS) entry which is preliminary data.</text>
</comment>
<dbReference type="CDD" id="cd01846">
    <property type="entry name" value="fatty_acyltransferase_like"/>
    <property type="match status" value="1"/>
</dbReference>
<dbReference type="GO" id="GO:0016788">
    <property type="term" value="F:hydrolase activity, acting on ester bonds"/>
    <property type="evidence" value="ECO:0007669"/>
    <property type="project" value="InterPro"/>
</dbReference>
<dbReference type="PANTHER" id="PTHR45648:SF22">
    <property type="entry name" value="GDSL LIPASE_ACYLHYDROLASE FAMILY PROTEIN (AFU_ORTHOLOGUE AFUA_4G14700)"/>
    <property type="match status" value="1"/>
</dbReference>
<evidence type="ECO:0000313" key="2">
    <source>
        <dbReference type="EMBL" id="KAF5346606.1"/>
    </source>
</evidence>
<dbReference type="OrthoDB" id="1600564at2759"/>
<dbReference type="InterPro" id="IPR001087">
    <property type="entry name" value="GDSL"/>
</dbReference>
<dbReference type="Gene3D" id="3.40.50.1110">
    <property type="entry name" value="SGNH hydrolase"/>
    <property type="match status" value="1"/>
</dbReference>
<dbReference type="InterPro" id="IPR036514">
    <property type="entry name" value="SGNH_hydro_sf"/>
</dbReference>
<sequence length="268" mass="29161">MGLAFGDSFTDNGGGAWVISNHTWPAHPGYDQGRFSNGPVWVEYVAGNLSVPLYDYAVGGATTSAEVVQGFTGPDSSIPVPSIDEQVAQFLSAPPPALPSNSSNSSTTPSRPLFFLLGGVNDLLFNPNSTASRSVQELLRSKDQLQAAYPEGEFVLMDYPNLARIPYSFYLTGASASMSKRDLATFSRELKGSYEDLMLDGIRGSGKNVRFVDLIPLFEDFDYYGEPKQYGIDPLGAYSSCLVGVYQETNNITVCENANGMVFWDEYQ</sequence>
<evidence type="ECO:0000313" key="3">
    <source>
        <dbReference type="Proteomes" id="UP000559256"/>
    </source>
</evidence>
<dbReference type="Proteomes" id="UP000559256">
    <property type="component" value="Unassembled WGS sequence"/>
</dbReference>
<keyword evidence="1" id="KW-0378">Hydrolase</keyword>
<evidence type="ECO:0000256" key="1">
    <source>
        <dbReference type="ARBA" id="ARBA00022801"/>
    </source>
</evidence>
<dbReference type="Pfam" id="PF00657">
    <property type="entry name" value="Lipase_GDSL"/>
    <property type="match status" value="1"/>
</dbReference>
<keyword evidence="3" id="KW-1185">Reference proteome</keyword>
<dbReference type="EMBL" id="JAACJM010000101">
    <property type="protein sequence ID" value="KAF5346606.1"/>
    <property type="molecule type" value="Genomic_DNA"/>
</dbReference>
<dbReference type="PANTHER" id="PTHR45648">
    <property type="entry name" value="GDSL LIPASE/ACYLHYDROLASE FAMILY PROTEIN (AFU_ORTHOLOGUE AFUA_4G14700)"/>
    <property type="match status" value="1"/>
</dbReference>
<organism evidence="2 3">
    <name type="scientific">Tetrapyrgos nigripes</name>
    <dbReference type="NCBI Taxonomy" id="182062"/>
    <lineage>
        <taxon>Eukaryota</taxon>
        <taxon>Fungi</taxon>
        <taxon>Dikarya</taxon>
        <taxon>Basidiomycota</taxon>
        <taxon>Agaricomycotina</taxon>
        <taxon>Agaricomycetes</taxon>
        <taxon>Agaricomycetidae</taxon>
        <taxon>Agaricales</taxon>
        <taxon>Marasmiineae</taxon>
        <taxon>Marasmiaceae</taxon>
        <taxon>Tetrapyrgos</taxon>
    </lineage>
</organism>
<reference evidence="2 3" key="1">
    <citation type="journal article" date="2020" name="ISME J.">
        <title>Uncovering the hidden diversity of litter-decomposition mechanisms in mushroom-forming fungi.</title>
        <authorList>
            <person name="Floudas D."/>
            <person name="Bentzer J."/>
            <person name="Ahren D."/>
            <person name="Johansson T."/>
            <person name="Persson P."/>
            <person name="Tunlid A."/>
        </authorList>
    </citation>
    <scope>NUCLEOTIDE SEQUENCE [LARGE SCALE GENOMIC DNA]</scope>
    <source>
        <strain evidence="2 3">CBS 291.85</strain>
    </source>
</reference>
<gene>
    <name evidence="2" type="ORF">D9758_013469</name>
</gene>
<dbReference type="InterPro" id="IPR051058">
    <property type="entry name" value="GDSL_Est/Lipase"/>
</dbReference>
<accession>A0A8H5CT61</accession>
<dbReference type="SUPFAM" id="SSF52266">
    <property type="entry name" value="SGNH hydrolase"/>
    <property type="match status" value="1"/>
</dbReference>